<dbReference type="PANTHER" id="PTHR30071:SF1">
    <property type="entry name" value="CYTOCHROME B_B6 PROTEIN-RELATED"/>
    <property type="match status" value="1"/>
</dbReference>
<evidence type="ECO:0000256" key="2">
    <source>
        <dbReference type="ARBA" id="ARBA00022692"/>
    </source>
</evidence>
<evidence type="ECO:0000256" key="1">
    <source>
        <dbReference type="ARBA" id="ARBA00004141"/>
    </source>
</evidence>
<evidence type="ECO:0000313" key="9">
    <source>
        <dbReference type="EMBL" id="SCM58257.1"/>
    </source>
</evidence>
<dbReference type="Pfam" id="PF01578">
    <property type="entry name" value="Cytochrom_C_asm"/>
    <property type="match status" value="1"/>
</dbReference>
<evidence type="ECO:0000256" key="4">
    <source>
        <dbReference type="ARBA" id="ARBA00022989"/>
    </source>
</evidence>
<feature type="transmembrane region" description="Helical" evidence="6">
    <location>
        <begin position="714"/>
        <end position="732"/>
    </location>
</feature>
<evidence type="ECO:0000256" key="3">
    <source>
        <dbReference type="ARBA" id="ARBA00022748"/>
    </source>
</evidence>
<sequence length="813" mass="92331">MENLRQLLASYKTTLVLLLIYAFLMALATFVEEVMTTEAAKMIIYYSPVFFFIQFLLVVNFVLIFIDHRYAKRGRWALTVIHAALVVILAGALTTHLFGKEGTIHLREGETSNLMVMHTSKGVFKEELPFKLELVRFSLIRYPGSSSPSSYESDLRIHIDGEVREARVFMNNVLDLDGYRFFQASYDEDEQGTVLSVNKDVAGRNITYAGYFLLITGFLLMFVTPNSRLRKLNRQLNELRRTAMLTAIFTMLTIGTSAQDKGTSAVMQALQRNAVPTEHAAQFGKLPVQFGGRIMPMNTFSSDLLRKVHKQNRIGDLDSDQFLLGLLTMPQIWMQVPLIANSNEELARMLGLPEGDLAYAQLFDPEGNYKLLAHVNEAYHKPESQRNELDKDIIKLDEKVNILFLLLNHKLMAIFPNENETGHDWYAPGDDLLPFTDNDSLFVSTIFSSYLSEVRRSLENGDWQQPQALLDSIAGFQRKGDRSELINPKKIEAEIRYNSQHFFDKARNGYLLLGFLLLVVAFLRLFREVTWTRVLFKLLGLGVVLLFLYHGYGMAMRGYISGYAPWSNSYETMVYVAWATLLAGLVFGRRNDLTLATATLFGGIILFVSSLSWMEPQITTLVPVLKSPWLMFHVAVTVAAYGFFGISLLLGLTNMLMMCMVRKRKQQLLIRELTIINNMSLLVGLALMTVGTFLGAIWANESWGRYWSWDPKETWALITVVCYTVVTHTHLVKRLKNDWFFNLASVLAFASVLMTFWGVNYLLSGLHSYGENEGVAETFGYLYAALAGIIALATISFRGYRKMNSKVEENKTI</sequence>
<feature type="transmembrane region" description="Helical" evidence="6">
    <location>
        <begin position="208"/>
        <end position="227"/>
    </location>
</feature>
<protein>
    <submittedName>
        <fullName evidence="9">Protein NrfI</fullName>
    </submittedName>
</protein>
<evidence type="ECO:0000313" key="10">
    <source>
        <dbReference type="Proteomes" id="UP000178485"/>
    </source>
</evidence>
<feature type="domain" description="ResB-like" evidence="8">
    <location>
        <begin position="74"/>
        <end position="192"/>
    </location>
</feature>
<gene>
    <name evidence="9" type="primary">nrfI</name>
    <name evidence="9" type="ORF">ING2E5A_1729</name>
</gene>
<dbReference type="InterPro" id="IPR002541">
    <property type="entry name" value="Cyt_c_assembly"/>
</dbReference>
<feature type="domain" description="Cytochrome c assembly protein" evidence="7">
    <location>
        <begin position="566"/>
        <end position="767"/>
    </location>
</feature>
<dbReference type="GO" id="GO:0020037">
    <property type="term" value="F:heme binding"/>
    <property type="evidence" value="ECO:0007669"/>
    <property type="project" value="InterPro"/>
</dbReference>
<dbReference type="GO" id="GO:0005886">
    <property type="term" value="C:plasma membrane"/>
    <property type="evidence" value="ECO:0007669"/>
    <property type="project" value="TreeGrafter"/>
</dbReference>
<evidence type="ECO:0000256" key="5">
    <source>
        <dbReference type="ARBA" id="ARBA00023136"/>
    </source>
</evidence>
<dbReference type="EMBL" id="LT608328">
    <property type="protein sequence ID" value="SCM58257.1"/>
    <property type="molecule type" value="Genomic_DNA"/>
</dbReference>
<keyword evidence="4 6" id="KW-1133">Transmembrane helix</keyword>
<accession>A0A1G4G7P4</accession>
<dbReference type="Proteomes" id="UP000178485">
    <property type="component" value="Chromosome i"/>
</dbReference>
<name>A0A1G4G7P4_9BACT</name>
<dbReference type="STRING" id="1642646.ING2E5A_1729"/>
<dbReference type="GO" id="GO:0017004">
    <property type="term" value="P:cytochrome complex assembly"/>
    <property type="evidence" value="ECO:0007669"/>
    <property type="project" value="UniProtKB-KW"/>
</dbReference>
<evidence type="ECO:0000256" key="6">
    <source>
        <dbReference type="SAM" id="Phobius"/>
    </source>
</evidence>
<dbReference type="Pfam" id="PF05140">
    <property type="entry name" value="ResB"/>
    <property type="match status" value="1"/>
</dbReference>
<proteinExistence type="predicted"/>
<evidence type="ECO:0000259" key="7">
    <source>
        <dbReference type="Pfam" id="PF01578"/>
    </source>
</evidence>
<feature type="transmembrane region" description="Helical" evidence="6">
    <location>
        <begin position="679"/>
        <end position="699"/>
    </location>
</feature>
<reference evidence="9 10" key="1">
    <citation type="submission" date="2016-08" db="EMBL/GenBank/DDBJ databases">
        <authorList>
            <person name="Seilhamer J.J."/>
        </authorList>
    </citation>
    <scope>NUCLEOTIDE SEQUENCE [LARGE SCALE GENOMIC DNA]</scope>
    <source>
        <strain evidence="9">ING2-E5A</strain>
    </source>
</reference>
<dbReference type="InterPro" id="IPR007816">
    <property type="entry name" value="ResB-like_domain"/>
</dbReference>
<dbReference type="AlphaFoldDB" id="A0A1G4G7P4"/>
<dbReference type="KEGG" id="pmuc:ING2E5A_1729"/>
<organism evidence="9 10">
    <name type="scientific">Petrimonas mucosa</name>
    <dbReference type="NCBI Taxonomy" id="1642646"/>
    <lineage>
        <taxon>Bacteria</taxon>
        <taxon>Pseudomonadati</taxon>
        <taxon>Bacteroidota</taxon>
        <taxon>Bacteroidia</taxon>
        <taxon>Bacteroidales</taxon>
        <taxon>Dysgonomonadaceae</taxon>
        <taxon>Petrimonas</taxon>
    </lineage>
</organism>
<keyword evidence="2 6" id="KW-0812">Transmembrane</keyword>
<feature type="transmembrane region" description="Helical" evidence="6">
    <location>
        <begin position="534"/>
        <end position="552"/>
    </location>
</feature>
<feature type="transmembrane region" description="Helical" evidence="6">
    <location>
        <begin position="12"/>
        <end position="31"/>
    </location>
</feature>
<feature type="transmembrane region" description="Helical" evidence="6">
    <location>
        <begin position="509"/>
        <end position="527"/>
    </location>
</feature>
<dbReference type="PANTHER" id="PTHR30071">
    <property type="entry name" value="HEME EXPORTER PROTEIN C"/>
    <property type="match status" value="1"/>
</dbReference>
<feature type="transmembrane region" description="Helical" evidence="6">
    <location>
        <begin position="43"/>
        <end position="66"/>
    </location>
</feature>
<feature type="transmembrane region" description="Helical" evidence="6">
    <location>
        <begin position="739"/>
        <end position="759"/>
    </location>
</feature>
<feature type="transmembrane region" description="Helical" evidence="6">
    <location>
        <begin position="779"/>
        <end position="797"/>
    </location>
</feature>
<feature type="transmembrane region" description="Helical" evidence="6">
    <location>
        <begin position="78"/>
        <end position="98"/>
    </location>
</feature>
<keyword evidence="5 6" id="KW-0472">Membrane</keyword>
<keyword evidence="10" id="KW-1185">Reference proteome</keyword>
<evidence type="ECO:0000259" key="8">
    <source>
        <dbReference type="Pfam" id="PF05140"/>
    </source>
</evidence>
<feature type="transmembrane region" description="Helical" evidence="6">
    <location>
        <begin position="634"/>
        <end position="658"/>
    </location>
</feature>
<dbReference type="RefSeq" id="WP_071137000.1">
    <property type="nucleotide sequence ID" value="NZ_LT608328.1"/>
</dbReference>
<feature type="transmembrane region" description="Helical" evidence="6">
    <location>
        <begin position="572"/>
        <end position="588"/>
    </location>
</feature>
<feature type="transmembrane region" description="Helical" evidence="6">
    <location>
        <begin position="239"/>
        <end position="258"/>
    </location>
</feature>
<comment type="subcellular location">
    <subcellularLocation>
        <location evidence="1">Membrane</location>
        <topology evidence="1">Multi-pass membrane protein</topology>
    </subcellularLocation>
</comment>
<feature type="transmembrane region" description="Helical" evidence="6">
    <location>
        <begin position="595"/>
        <end position="614"/>
    </location>
</feature>
<dbReference type="InterPro" id="IPR045062">
    <property type="entry name" value="Cyt_c_biogenesis_CcsA/CcmC"/>
</dbReference>
<keyword evidence="3" id="KW-0201">Cytochrome c-type biogenesis</keyword>